<dbReference type="HOGENOM" id="CLU_114866_0_0_11"/>
<feature type="chain" id="PRO_5039681641" description="Secreted protein" evidence="1">
    <location>
        <begin position="25"/>
        <end position="159"/>
    </location>
</feature>
<sequence length="159" mass="16331">MMTSLSRKLLITGVTAAAALAITACTPPNENDSDVKVDTATGVAAPTTETTARTTGAEGTTTAVAVADLPGYIDCVAAPTREPQVISLNCADNSDQLTAIEWVSWDEDGATGSGTRIITTTVGEQEVIEDVDVELSAVTETSQGLVFSQVEVDGQVVAL</sequence>
<name>Q8FQS0_COREF</name>
<keyword evidence="3" id="KW-1185">Reference proteome</keyword>
<proteinExistence type="predicted"/>
<keyword evidence="1" id="KW-0732">Signal</keyword>
<dbReference type="STRING" id="196164.gene:10741457"/>
<dbReference type="KEGG" id="cef:CE1049"/>
<feature type="signal peptide" evidence="1">
    <location>
        <begin position="1"/>
        <end position="24"/>
    </location>
</feature>
<protein>
    <recommendedName>
        <fullName evidence="4">Secreted protein</fullName>
    </recommendedName>
</protein>
<dbReference type="AlphaFoldDB" id="Q8FQS0"/>
<dbReference type="EMBL" id="BA000035">
    <property type="protein sequence ID" value="BAC17859.1"/>
    <property type="molecule type" value="Genomic_DNA"/>
</dbReference>
<evidence type="ECO:0008006" key="4">
    <source>
        <dbReference type="Google" id="ProtNLM"/>
    </source>
</evidence>
<reference evidence="2 3" key="1">
    <citation type="journal article" date="2003" name="Genome Res.">
        <title>Comparative complete genome sequence analysis of the amino acid replacements responsible for the thermostability of Corynebacterium efficiens.</title>
        <authorList>
            <person name="Nishio Y."/>
            <person name="Nakamura Y."/>
            <person name="Kawarabayasi Y."/>
            <person name="Usuda Y."/>
            <person name="Kimura E."/>
            <person name="Sugimoto S."/>
            <person name="Matsui K."/>
            <person name="Yamagishi A."/>
            <person name="Kikuchi H."/>
            <person name="Ikeo K."/>
            <person name="Gojobori T."/>
        </authorList>
    </citation>
    <scope>NUCLEOTIDE SEQUENCE [LARGE SCALE GENOMIC DNA]</scope>
    <source>
        <strain evidence="3">DSM 44549 / YS-314 / AJ 12310 / JCM 11189 / NBRC 100395</strain>
    </source>
</reference>
<accession>Q8FQS0</accession>
<dbReference type="PROSITE" id="PS51257">
    <property type="entry name" value="PROKAR_LIPOPROTEIN"/>
    <property type="match status" value="1"/>
</dbReference>
<evidence type="ECO:0000313" key="2">
    <source>
        <dbReference type="EMBL" id="BAC17859.1"/>
    </source>
</evidence>
<evidence type="ECO:0000313" key="3">
    <source>
        <dbReference type="Proteomes" id="UP000001409"/>
    </source>
</evidence>
<dbReference type="eggNOG" id="ENOG5032BKW">
    <property type="taxonomic scope" value="Bacteria"/>
</dbReference>
<dbReference type="Proteomes" id="UP000001409">
    <property type="component" value="Chromosome"/>
</dbReference>
<evidence type="ECO:0000256" key="1">
    <source>
        <dbReference type="SAM" id="SignalP"/>
    </source>
</evidence>
<organism evidence="2 3">
    <name type="scientific">Corynebacterium efficiens (strain DSM 44549 / YS-314 / AJ 12310 / JCM 11189 / NBRC 100395)</name>
    <dbReference type="NCBI Taxonomy" id="196164"/>
    <lineage>
        <taxon>Bacteria</taxon>
        <taxon>Bacillati</taxon>
        <taxon>Actinomycetota</taxon>
        <taxon>Actinomycetes</taxon>
        <taxon>Mycobacteriales</taxon>
        <taxon>Corynebacteriaceae</taxon>
        <taxon>Corynebacterium</taxon>
    </lineage>
</organism>